<evidence type="ECO:0000313" key="1">
    <source>
        <dbReference type="EMBL" id="KMQ80559.1"/>
    </source>
</evidence>
<name>A0ABR5HMJ6_9BURK</name>
<proteinExistence type="predicted"/>
<organism evidence="1 2">
    <name type="scientific">Candidatus Burkholderia pumila</name>
    <dbReference type="NCBI Taxonomy" id="1090375"/>
    <lineage>
        <taxon>Bacteria</taxon>
        <taxon>Pseudomonadati</taxon>
        <taxon>Pseudomonadota</taxon>
        <taxon>Betaproteobacteria</taxon>
        <taxon>Burkholderiales</taxon>
        <taxon>Burkholderiaceae</taxon>
        <taxon>Burkholderia</taxon>
    </lineage>
</organism>
<keyword evidence="2" id="KW-1185">Reference proteome</keyword>
<reference evidence="1 2" key="1">
    <citation type="submission" date="2015-06" db="EMBL/GenBank/DDBJ databases">
        <title>Comparative genomics of Burkholderia leaf nodule symbionts.</title>
        <authorList>
            <person name="Carlier A."/>
            <person name="Eberl L."/>
            <person name="Pinto-Carbo M."/>
        </authorList>
    </citation>
    <scope>NUCLEOTIDE SEQUENCE [LARGE SCALE GENOMIC DNA]</scope>
    <source>
        <strain evidence="1 2">UZHbot3</strain>
    </source>
</reference>
<protein>
    <submittedName>
        <fullName evidence="1">Uncharacterized protein</fullName>
    </submittedName>
</protein>
<gene>
    <name evidence="1" type="ORF">BPMI_04652</name>
</gene>
<comment type="caution">
    <text evidence="1">The sequence shown here is derived from an EMBL/GenBank/DDBJ whole genome shotgun (WGS) entry which is preliminary data.</text>
</comment>
<evidence type="ECO:0000313" key="2">
    <source>
        <dbReference type="Proteomes" id="UP000242951"/>
    </source>
</evidence>
<dbReference type="EMBL" id="LELG01000067">
    <property type="protein sequence ID" value="KMQ80559.1"/>
    <property type="molecule type" value="Genomic_DNA"/>
</dbReference>
<sequence>MGEGIFAIVTASDRPRLREFRRARGQARGLAALLGHRKFRACGWVGRALPSIRIRSTASFAPSPMAGPMRPSSNSRSPITPNAYRGALTITGVLSTKPIPFRLLMASREPILLGIVNRAIAAPLPPQLEAIRSRWI</sequence>
<accession>A0ABR5HMJ6</accession>
<dbReference type="Proteomes" id="UP000242951">
    <property type="component" value="Unassembled WGS sequence"/>
</dbReference>